<organism evidence="7 8">
    <name type="scientific">Paramecium sonneborni</name>
    <dbReference type="NCBI Taxonomy" id="65129"/>
    <lineage>
        <taxon>Eukaryota</taxon>
        <taxon>Sar</taxon>
        <taxon>Alveolata</taxon>
        <taxon>Ciliophora</taxon>
        <taxon>Intramacronucleata</taxon>
        <taxon>Oligohymenophorea</taxon>
        <taxon>Peniculida</taxon>
        <taxon>Parameciidae</taxon>
        <taxon>Paramecium</taxon>
    </lineage>
</organism>
<feature type="transmembrane region" description="Helical" evidence="6">
    <location>
        <begin position="12"/>
        <end position="31"/>
    </location>
</feature>
<dbReference type="OrthoDB" id="289651at2759"/>
<dbReference type="EMBL" id="CAJJDN010000001">
    <property type="protein sequence ID" value="CAD8046399.1"/>
    <property type="molecule type" value="Genomic_DNA"/>
</dbReference>
<reference evidence="7" key="1">
    <citation type="submission" date="2021-01" db="EMBL/GenBank/DDBJ databases">
        <authorList>
            <consortium name="Genoscope - CEA"/>
            <person name="William W."/>
        </authorList>
    </citation>
    <scope>NUCLEOTIDE SEQUENCE</scope>
</reference>
<evidence type="ECO:0000256" key="2">
    <source>
        <dbReference type="ARBA" id="ARBA00022630"/>
    </source>
</evidence>
<feature type="binding site" evidence="5">
    <location>
        <position position="389"/>
    </location>
    <ligand>
        <name>FAD</name>
        <dbReference type="ChEBI" id="CHEBI:57692"/>
    </ligand>
</feature>
<dbReference type="PANTHER" id="PTHR19370:SF185">
    <property type="entry name" value="NADH-CYTOCHROME B5 REDUCTASE"/>
    <property type="match status" value="1"/>
</dbReference>
<keyword evidence="8" id="KW-1185">Reference proteome</keyword>
<feature type="transmembrane region" description="Helical" evidence="6">
    <location>
        <begin position="81"/>
        <end position="103"/>
    </location>
</feature>
<dbReference type="Proteomes" id="UP000692954">
    <property type="component" value="Unassembled WGS sequence"/>
</dbReference>
<keyword evidence="3 5" id="KW-0274">FAD</keyword>
<dbReference type="AlphaFoldDB" id="A0A8S1JYG3"/>
<keyword evidence="6" id="KW-0812">Transmembrane</keyword>
<gene>
    <name evidence="7" type="ORF">PSON_ATCC_30995.1.T0010592</name>
</gene>
<dbReference type="GO" id="GO:0071949">
    <property type="term" value="F:FAD binding"/>
    <property type="evidence" value="ECO:0007669"/>
    <property type="project" value="TreeGrafter"/>
</dbReference>
<protein>
    <submittedName>
        <fullName evidence="7">Uncharacterized protein</fullName>
    </submittedName>
</protein>
<feature type="binding site" evidence="5">
    <location>
        <position position="380"/>
    </location>
    <ligand>
        <name>FAD</name>
        <dbReference type="ChEBI" id="CHEBI:57692"/>
    </ligand>
</feature>
<name>A0A8S1JYG3_9CILI</name>
<keyword evidence="6" id="KW-0472">Membrane</keyword>
<evidence type="ECO:0000313" key="7">
    <source>
        <dbReference type="EMBL" id="CAD8046399.1"/>
    </source>
</evidence>
<keyword evidence="6" id="KW-1133">Transmembrane helix</keyword>
<dbReference type="GO" id="GO:0016491">
    <property type="term" value="F:oxidoreductase activity"/>
    <property type="evidence" value="ECO:0007669"/>
    <property type="project" value="UniProtKB-KW"/>
</dbReference>
<evidence type="ECO:0000256" key="1">
    <source>
        <dbReference type="ARBA" id="ARBA00001974"/>
    </source>
</evidence>
<feature type="transmembrane region" description="Helical" evidence="6">
    <location>
        <begin position="151"/>
        <end position="173"/>
    </location>
</feature>
<evidence type="ECO:0000256" key="5">
    <source>
        <dbReference type="PIRSR" id="PIRSR601834-1"/>
    </source>
</evidence>
<evidence type="ECO:0000313" key="8">
    <source>
        <dbReference type="Proteomes" id="UP000692954"/>
    </source>
</evidence>
<accession>A0A8S1JYG3</accession>
<keyword evidence="4" id="KW-0560">Oxidoreductase</keyword>
<sequence length="557" mass="66191">MSPYPIKLYHRWGNFLLWGILVDIGIIYASCNKCQRRTNIHGNIMTFVVINSFLASLAYCYLKPYNYQYDNYSKLNEYKQFHLVIGTAMMLMMVALALFGYFVKYQLGNSEGNKNIIYYKKIHSTLGQITYLIGKVESFIGMFMSYRTQEWFIFIWVTYIAVIICRVTLEWIIPSFKSPKIETIKEDEQKLITYDILSENLVNKQWFIFKNQVYCFDQNYIHPGGQIIWKHIKYIEIGQYFYGISQIPGTNILHQHSKYAQEQFIGNYYGTLCNQVGFPMKDNSRWALINQIKITETVSSFQFQHPEIEFEINLNKITPNHFVFKSITNKKIPIRLYTYVQCMQKPALEYMQSLSDLQEKKENVRFTNNFKSTSLSFFIKYYETPNGFSKYITKQNPEIIDLQGPYQTVFKDYLKEGQIILICGGTGILPFLDLLNYHLLMCYNELFEHPNLLKVPSLNRYITLFYSVTAEEELLGDSIFLKLRELQNHLKKQNFSLILRCRKQIERCETTKKRFTRDFIENYFKFEIKQIFVCGPQVLRNSINKEFRDMENEIIYI</sequence>
<dbReference type="PANTHER" id="PTHR19370">
    <property type="entry name" value="NADH-CYTOCHROME B5 REDUCTASE"/>
    <property type="match status" value="1"/>
</dbReference>
<evidence type="ECO:0000256" key="6">
    <source>
        <dbReference type="SAM" id="Phobius"/>
    </source>
</evidence>
<feature type="transmembrane region" description="Helical" evidence="6">
    <location>
        <begin position="43"/>
        <end position="61"/>
    </location>
</feature>
<dbReference type="InterPro" id="IPR001834">
    <property type="entry name" value="CBR-like"/>
</dbReference>
<comment type="cofactor">
    <cofactor evidence="1 5">
        <name>FAD</name>
        <dbReference type="ChEBI" id="CHEBI:57692"/>
    </cofactor>
</comment>
<comment type="caution">
    <text evidence="7">The sequence shown here is derived from an EMBL/GenBank/DDBJ whole genome shotgun (WGS) entry which is preliminary data.</text>
</comment>
<proteinExistence type="predicted"/>
<evidence type="ECO:0000256" key="3">
    <source>
        <dbReference type="ARBA" id="ARBA00022827"/>
    </source>
</evidence>
<evidence type="ECO:0000256" key="4">
    <source>
        <dbReference type="ARBA" id="ARBA00023002"/>
    </source>
</evidence>
<keyword evidence="2 5" id="KW-0285">Flavoprotein</keyword>